<evidence type="ECO:0000313" key="4">
    <source>
        <dbReference type="EMBL" id="XBH20801.1"/>
    </source>
</evidence>
<dbReference type="GO" id="GO:0046166">
    <property type="term" value="P:glyceraldehyde-3-phosphate biosynthetic process"/>
    <property type="evidence" value="ECO:0007669"/>
    <property type="project" value="TreeGrafter"/>
</dbReference>
<gene>
    <name evidence="4" type="ORF">V5R04_11255</name>
</gene>
<dbReference type="EC" id="5.3.1.1" evidence="3"/>
<keyword evidence="3" id="KW-0963">Cytoplasm</keyword>
<keyword evidence="2 3" id="KW-0413">Isomerase</keyword>
<dbReference type="PROSITE" id="PS51440">
    <property type="entry name" value="TIM_2"/>
    <property type="match status" value="1"/>
</dbReference>
<dbReference type="GO" id="GO:0006096">
    <property type="term" value="P:glycolytic process"/>
    <property type="evidence" value="ECO:0007669"/>
    <property type="project" value="UniProtKB-KW"/>
</dbReference>
<name>A0AAU7DTM6_9MICO</name>
<keyword evidence="3" id="KW-0324">Glycolysis</keyword>
<comment type="similarity">
    <text evidence="1 3">Belongs to the triosephosphate isomerase family.</text>
</comment>
<dbReference type="CDD" id="cd00311">
    <property type="entry name" value="TIM"/>
    <property type="match status" value="1"/>
</dbReference>
<comment type="subunit">
    <text evidence="3">Homodimer.</text>
</comment>
<keyword evidence="3" id="KW-0312">Gluconeogenesis</keyword>
<reference evidence="4" key="1">
    <citation type="submission" date="2024-02" db="EMBL/GenBank/DDBJ databases">
        <title>Tomenella chthoni gen. nov. sp. nov., a member of the family Jonesiaceae isolated from bat guano.</title>
        <authorList>
            <person name="Miller S.L."/>
            <person name="King J."/>
            <person name="Sankaranarayanan K."/>
            <person name="Lawson P.A."/>
        </authorList>
    </citation>
    <scope>NUCLEOTIDE SEQUENCE</scope>
    <source>
        <strain evidence="4">BS-20</strain>
    </source>
</reference>
<dbReference type="Pfam" id="PF00121">
    <property type="entry name" value="TIM"/>
    <property type="match status" value="1"/>
</dbReference>
<dbReference type="AlphaFoldDB" id="A0AAU7DTM6"/>
<protein>
    <recommendedName>
        <fullName evidence="3">Triosephosphate isomerase</fullName>
        <ecNumber evidence="3">5.3.1.1</ecNumber>
    </recommendedName>
</protein>
<proteinExistence type="inferred from homology"/>
<dbReference type="GO" id="GO:0019563">
    <property type="term" value="P:glycerol catabolic process"/>
    <property type="evidence" value="ECO:0007669"/>
    <property type="project" value="TreeGrafter"/>
</dbReference>
<dbReference type="InterPro" id="IPR000652">
    <property type="entry name" value="Triosephosphate_isomerase"/>
</dbReference>
<dbReference type="GO" id="GO:0006094">
    <property type="term" value="P:gluconeogenesis"/>
    <property type="evidence" value="ECO:0007669"/>
    <property type="project" value="UniProtKB-KW"/>
</dbReference>
<comment type="pathway">
    <text evidence="3">Carbohydrate degradation; glycolysis; D-glyceraldehyde 3-phosphate from glycerone phosphate: step 1/1.</text>
</comment>
<accession>A0AAU7DTM6</accession>
<evidence type="ECO:0000256" key="1">
    <source>
        <dbReference type="ARBA" id="ARBA00007422"/>
    </source>
</evidence>
<dbReference type="PANTHER" id="PTHR21139">
    <property type="entry name" value="TRIOSEPHOSPHATE ISOMERASE"/>
    <property type="match status" value="1"/>
</dbReference>
<dbReference type="PANTHER" id="PTHR21139:SF42">
    <property type="entry name" value="TRIOSEPHOSPHATE ISOMERASE"/>
    <property type="match status" value="1"/>
</dbReference>
<dbReference type="GO" id="GO:0004807">
    <property type="term" value="F:triose-phosphate isomerase activity"/>
    <property type="evidence" value="ECO:0007669"/>
    <property type="project" value="UniProtKB-EC"/>
</dbReference>
<dbReference type="EMBL" id="CP146203">
    <property type="protein sequence ID" value="XBH20801.1"/>
    <property type="molecule type" value="Genomic_DNA"/>
</dbReference>
<dbReference type="InterPro" id="IPR013785">
    <property type="entry name" value="Aldolase_TIM"/>
</dbReference>
<dbReference type="GO" id="GO:0005829">
    <property type="term" value="C:cytosol"/>
    <property type="evidence" value="ECO:0007669"/>
    <property type="project" value="TreeGrafter"/>
</dbReference>
<comment type="catalytic activity">
    <reaction evidence="3">
        <text>D-glyceraldehyde 3-phosphate = dihydroxyacetone phosphate</text>
        <dbReference type="Rhea" id="RHEA:18585"/>
        <dbReference type="ChEBI" id="CHEBI:57642"/>
        <dbReference type="ChEBI" id="CHEBI:59776"/>
        <dbReference type="EC" id="5.3.1.1"/>
    </reaction>
</comment>
<dbReference type="NCBIfam" id="NF000722">
    <property type="entry name" value="PRK00042.2-1"/>
    <property type="match status" value="1"/>
</dbReference>
<dbReference type="InterPro" id="IPR035990">
    <property type="entry name" value="TIM_sf"/>
</dbReference>
<comment type="subcellular location">
    <subcellularLocation>
        <location evidence="3">Cytoplasm</location>
    </subcellularLocation>
</comment>
<dbReference type="Gene3D" id="3.20.20.70">
    <property type="entry name" value="Aldolase class I"/>
    <property type="match status" value="1"/>
</dbReference>
<evidence type="ECO:0000256" key="3">
    <source>
        <dbReference type="RuleBase" id="RU363013"/>
    </source>
</evidence>
<evidence type="ECO:0000256" key="2">
    <source>
        <dbReference type="ARBA" id="ARBA00023235"/>
    </source>
</evidence>
<sequence length="258" mass="27322">MTLWVGTSWKMNKTLSQATEFITELGSFEAQHQVDRGNAWPGVQPFVIPSFTALATVRAQLPSSSSVLLGAQNAHWEDAGAFTGEISVPQAMDAGAQIIEIGHSERREHFGETDHTVNLKVKSIVRNGLIPLLCVGEPLSVLQSGQSVAYVVNQVRKALAGVTDTSRVLIAYEPIWAIGAGGQEPNGDEVAAVIDALQHEFGDAVAGILYGGSVNARNATPLLGIAGINGLFIGRSAWDVSGYLDILHQATQAQKALA</sequence>
<comment type="pathway">
    <text evidence="3">Carbohydrate biosynthesis; gluconeogenesis.</text>
</comment>
<dbReference type="SUPFAM" id="SSF51351">
    <property type="entry name" value="Triosephosphate isomerase (TIM)"/>
    <property type="match status" value="1"/>
</dbReference>
<organism evidence="4">
    <name type="scientific">Jonesiaceae bacterium BS-20</name>
    <dbReference type="NCBI Taxonomy" id="3120821"/>
    <lineage>
        <taxon>Bacteria</taxon>
        <taxon>Bacillati</taxon>
        <taxon>Actinomycetota</taxon>
        <taxon>Actinomycetes</taxon>
        <taxon>Micrococcales</taxon>
        <taxon>Jonesiaceae</taxon>
    </lineage>
</organism>